<dbReference type="AlphaFoldDB" id="A0A1Y6CIR0"/>
<evidence type="ECO:0000313" key="2">
    <source>
        <dbReference type="Proteomes" id="UP000192907"/>
    </source>
</evidence>
<dbReference type="STRING" id="1513793.SAMN06296036_122120"/>
<dbReference type="EMBL" id="FWZT01000022">
    <property type="protein sequence ID" value="SMF65238.1"/>
    <property type="molecule type" value="Genomic_DNA"/>
</dbReference>
<organism evidence="1 2">
    <name type="scientific">Pseudobacteriovorax antillogorgiicola</name>
    <dbReference type="NCBI Taxonomy" id="1513793"/>
    <lineage>
        <taxon>Bacteria</taxon>
        <taxon>Pseudomonadati</taxon>
        <taxon>Bdellovibrionota</taxon>
        <taxon>Oligoflexia</taxon>
        <taxon>Oligoflexales</taxon>
        <taxon>Pseudobacteriovoracaceae</taxon>
        <taxon>Pseudobacteriovorax</taxon>
    </lineage>
</organism>
<reference evidence="2" key="1">
    <citation type="submission" date="2017-04" db="EMBL/GenBank/DDBJ databases">
        <authorList>
            <person name="Varghese N."/>
            <person name="Submissions S."/>
        </authorList>
    </citation>
    <scope>NUCLEOTIDE SEQUENCE [LARGE SCALE GENOMIC DNA]</scope>
    <source>
        <strain evidence="2">RKEM611</strain>
    </source>
</reference>
<dbReference type="RefSeq" id="WP_132323504.1">
    <property type="nucleotide sequence ID" value="NZ_FWZT01000022.1"/>
</dbReference>
<dbReference type="Proteomes" id="UP000192907">
    <property type="component" value="Unassembled WGS sequence"/>
</dbReference>
<evidence type="ECO:0000313" key="1">
    <source>
        <dbReference type="EMBL" id="SMF65238.1"/>
    </source>
</evidence>
<sequence>MSRLTLFSVFLAMPLLAISSSLLASSSLFPIQSRFPLIFASSSWRLSAESVEGVYQEEEVQDSGASIGEFRAVADGGIIDFASYSSINFLRLGFGMTREVLQADNETTVFFGDREVVSEVYTRRELYALSPYVGIRWGAFLYGLETSLFWGKRRVDFGLGIDADSEVKFHELRHELYLLLGDFVLSLQYQQGVRAVEEYYRILRHGSYEASLVYQLNDLRLGLEYRNILTNQFDDGSTIGHEIQVSWEGRLTDGIILGMALKNRPRHYKQESDIYLDNMHRFRWMVYADLEEDGGHVGLGLSQAIYSFDGRTLDISYQPIYLNITFRSPLEHEML</sequence>
<protein>
    <submittedName>
        <fullName evidence="1">Uncharacterized protein</fullName>
    </submittedName>
</protein>
<proteinExistence type="predicted"/>
<keyword evidence="2" id="KW-1185">Reference proteome</keyword>
<name>A0A1Y6CIR0_9BACT</name>
<accession>A0A1Y6CIR0</accession>
<gene>
    <name evidence="1" type="ORF">SAMN06296036_122120</name>
</gene>